<reference evidence="2 3" key="1">
    <citation type="submission" date="2019-01" db="EMBL/GenBank/DDBJ databases">
        <title>Draft genome sequences of Candidatus Mycoplasma haemohominis SWG34-3 identified from a patient with pyrexia, anemia and liver dysfunction.</title>
        <authorList>
            <person name="Sekizuka T."/>
            <person name="Hattori N."/>
            <person name="Katano H."/>
            <person name="Takuma T."/>
            <person name="Ito T."/>
            <person name="Arai N."/>
            <person name="Yanai R."/>
            <person name="Ishii S."/>
            <person name="Miura Y."/>
            <person name="Tokunaga T."/>
            <person name="Watanabe H."/>
            <person name="Nomura N."/>
            <person name="Eguchi J."/>
            <person name="Arai T."/>
            <person name="Hasegawa H."/>
            <person name="Nakamaki T."/>
            <person name="Wakita T."/>
            <person name="Niki Y."/>
            <person name="Kuroda M."/>
        </authorList>
    </citation>
    <scope>NUCLEOTIDE SEQUENCE [LARGE SCALE GENOMIC DNA]</scope>
    <source>
        <strain evidence="2">SWG34-3</strain>
    </source>
</reference>
<gene>
    <name evidence="2" type="ORF">MHSWG343_09270</name>
</gene>
<dbReference type="RefSeq" id="WP_216083082.1">
    <property type="nucleotide sequence ID" value="NZ_CACTIB010000016.1"/>
</dbReference>
<evidence type="ECO:0000256" key="1">
    <source>
        <dbReference type="SAM" id="Coils"/>
    </source>
</evidence>
<dbReference type="AlphaFoldDB" id="A0A478FV52"/>
<dbReference type="Proteomes" id="UP000324831">
    <property type="component" value="Unassembled WGS sequence"/>
</dbReference>
<feature type="coiled-coil region" evidence="1">
    <location>
        <begin position="33"/>
        <end position="71"/>
    </location>
</feature>
<organism evidence="2 3">
    <name type="scientific">Candidatus Mycoplasma haematohominis</name>
    <dbReference type="NCBI Taxonomy" id="1494318"/>
    <lineage>
        <taxon>Bacteria</taxon>
        <taxon>Bacillati</taxon>
        <taxon>Mycoplasmatota</taxon>
        <taxon>Mollicutes</taxon>
        <taxon>Mycoplasmataceae</taxon>
        <taxon>Mycoplasma</taxon>
    </lineage>
</organism>
<evidence type="ECO:0000313" key="3">
    <source>
        <dbReference type="Proteomes" id="UP000324831"/>
    </source>
</evidence>
<keyword evidence="1" id="KW-0175">Coiled coil</keyword>
<dbReference type="EMBL" id="BIMN01000006">
    <property type="protein sequence ID" value="GCE63920.1"/>
    <property type="molecule type" value="Genomic_DNA"/>
</dbReference>
<proteinExistence type="predicted"/>
<sequence>MTKEIAGATVGLAIGGGLGINYLSVPEEENEDLKKLDQQLSDLKETNEELKKENENKNKKLNEDQEVFNNKFSPLCRMVENGDQHIDHASLILKTILPESKIFIEEKGKNKECKIETTFS</sequence>
<accession>A0A478FV52</accession>
<name>A0A478FV52_9MOLU</name>
<evidence type="ECO:0000313" key="2">
    <source>
        <dbReference type="EMBL" id="GCE63920.1"/>
    </source>
</evidence>
<comment type="caution">
    <text evidence="2">The sequence shown here is derived from an EMBL/GenBank/DDBJ whole genome shotgun (WGS) entry which is preliminary data.</text>
</comment>
<protein>
    <submittedName>
        <fullName evidence="2">Uncharacterized protein</fullName>
    </submittedName>
</protein>